<dbReference type="Gene3D" id="3.30.930.10">
    <property type="entry name" value="Bira Bifunctional Protein, Domain 2"/>
    <property type="match status" value="1"/>
</dbReference>
<dbReference type="SUPFAM" id="SSF55681">
    <property type="entry name" value="Class II aaRS and biotin synthetases"/>
    <property type="match status" value="1"/>
</dbReference>
<organism evidence="2 3">
    <name type="scientific">Cryobacterium sandaracinum</name>
    <dbReference type="NCBI Taxonomy" id="1259247"/>
    <lineage>
        <taxon>Bacteria</taxon>
        <taxon>Bacillati</taxon>
        <taxon>Actinomycetota</taxon>
        <taxon>Actinomycetes</taxon>
        <taxon>Micrococcales</taxon>
        <taxon>Microbacteriaceae</taxon>
        <taxon>Cryobacterium</taxon>
    </lineage>
</organism>
<name>A0ABY2J876_9MICO</name>
<dbReference type="PROSITE" id="PS51733">
    <property type="entry name" value="BPL_LPL_CATALYTIC"/>
    <property type="match status" value="1"/>
</dbReference>
<evidence type="ECO:0000313" key="2">
    <source>
        <dbReference type="EMBL" id="TFC99868.1"/>
    </source>
</evidence>
<dbReference type="EMBL" id="SOGO01000038">
    <property type="protein sequence ID" value="TFC99868.1"/>
    <property type="molecule type" value="Genomic_DNA"/>
</dbReference>
<keyword evidence="3" id="KW-1185">Reference proteome</keyword>
<sequence length="231" mass="24731">MKPITMCGQVGTDAQSDIDHTLALMREMQAVVVPSPILRVYAPRPTVAFGRRESLMPSFAAAQEAARDHGFAPVIRLAGGRAVAYDESCLVIDLLTPSDRHIANELVFDVVSESMRRVLVDLGVDARVGAVRREYCAGPHSVNARGEVKLVGIAQRVTRGARLVTASVALGPAMRLRSVVDAVYAAMSLDWDPQTFGTLAGEGVQASPEELAQGVITGLALTHTEWAEPFV</sequence>
<protein>
    <submittedName>
        <fullName evidence="2">Lipoate--protein ligase family protein</fullName>
    </submittedName>
</protein>
<dbReference type="GO" id="GO:0016874">
    <property type="term" value="F:ligase activity"/>
    <property type="evidence" value="ECO:0007669"/>
    <property type="project" value="UniProtKB-KW"/>
</dbReference>
<reference evidence="2 3" key="1">
    <citation type="submission" date="2019-03" db="EMBL/GenBank/DDBJ databases">
        <title>Genomics of glacier-inhabiting Cryobacterium strains.</title>
        <authorList>
            <person name="Liu Q."/>
            <person name="Xin Y.-H."/>
        </authorList>
    </citation>
    <scope>NUCLEOTIDE SEQUENCE [LARGE SCALE GENOMIC DNA]</scope>
    <source>
        <strain evidence="2 3">TMT2-16</strain>
    </source>
</reference>
<dbReference type="RefSeq" id="WP_134374896.1">
    <property type="nucleotide sequence ID" value="NZ_SOGO01000038.1"/>
</dbReference>
<evidence type="ECO:0000313" key="3">
    <source>
        <dbReference type="Proteomes" id="UP000297851"/>
    </source>
</evidence>
<dbReference type="Proteomes" id="UP000297851">
    <property type="component" value="Unassembled WGS sequence"/>
</dbReference>
<dbReference type="InterPro" id="IPR004143">
    <property type="entry name" value="BPL_LPL_catalytic"/>
</dbReference>
<accession>A0ABY2J876</accession>
<dbReference type="InterPro" id="IPR045864">
    <property type="entry name" value="aa-tRNA-synth_II/BPL/LPL"/>
</dbReference>
<keyword evidence="2" id="KW-0436">Ligase</keyword>
<comment type="caution">
    <text evidence="2">The sequence shown here is derived from an EMBL/GenBank/DDBJ whole genome shotgun (WGS) entry which is preliminary data.</text>
</comment>
<feature type="domain" description="BPL/LPL catalytic" evidence="1">
    <location>
        <begin position="32"/>
        <end position="227"/>
    </location>
</feature>
<evidence type="ECO:0000259" key="1">
    <source>
        <dbReference type="PROSITE" id="PS51733"/>
    </source>
</evidence>
<dbReference type="Pfam" id="PF21948">
    <property type="entry name" value="LplA-B_cat"/>
    <property type="match status" value="1"/>
</dbReference>
<proteinExistence type="predicted"/>
<gene>
    <name evidence="2" type="ORF">E3T25_13800</name>
</gene>